<evidence type="ECO:0000256" key="1">
    <source>
        <dbReference type="SAM" id="MobiDB-lite"/>
    </source>
</evidence>
<feature type="compositionally biased region" description="Basic and acidic residues" evidence="1">
    <location>
        <begin position="11"/>
        <end position="23"/>
    </location>
</feature>
<keyword evidence="3" id="KW-1185">Reference proteome</keyword>
<organism evidence="2 3">
    <name type="scientific">Chloebia gouldiae</name>
    <name type="common">Gouldian finch</name>
    <name type="synonym">Erythrura gouldiae</name>
    <dbReference type="NCBI Taxonomy" id="44316"/>
    <lineage>
        <taxon>Eukaryota</taxon>
        <taxon>Metazoa</taxon>
        <taxon>Chordata</taxon>
        <taxon>Craniata</taxon>
        <taxon>Vertebrata</taxon>
        <taxon>Euteleostomi</taxon>
        <taxon>Archelosauria</taxon>
        <taxon>Archosauria</taxon>
        <taxon>Dinosauria</taxon>
        <taxon>Saurischia</taxon>
        <taxon>Theropoda</taxon>
        <taxon>Coelurosauria</taxon>
        <taxon>Aves</taxon>
        <taxon>Neognathae</taxon>
        <taxon>Neoaves</taxon>
        <taxon>Telluraves</taxon>
        <taxon>Australaves</taxon>
        <taxon>Passeriformes</taxon>
        <taxon>Passeroidea</taxon>
        <taxon>Passeridae</taxon>
        <taxon>Chloebia</taxon>
    </lineage>
</organism>
<feature type="compositionally biased region" description="Acidic residues" evidence="1">
    <location>
        <begin position="147"/>
        <end position="159"/>
    </location>
</feature>
<feature type="region of interest" description="Disordered" evidence="1">
    <location>
        <begin position="402"/>
        <end position="478"/>
    </location>
</feature>
<feature type="compositionally biased region" description="Basic and acidic residues" evidence="1">
    <location>
        <begin position="427"/>
        <end position="436"/>
    </location>
</feature>
<dbReference type="OrthoDB" id="9200539at2759"/>
<evidence type="ECO:0000313" key="2">
    <source>
        <dbReference type="EMBL" id="RLV99800.1"/>
    </source>
</evidence>
<feature type="compositionally biased region" description="Polar residues" evidence="1">
    <location>
        <begin position="265"/>
        <end position="285"/>
    </location>
</feature>
<protein>
    <submittedName>
        <fullName evidence="2">Uncharacterized protein</fullName>
    </submittedName>
</protein>
<feature type="region of interest" description="Disordered" evidence="1">
    <location>
        <begin position="147"/>
        <end position="229"/>
    </location>
</feature>
<feature type="compositionally biased region" description="Basic and acidic residues" evidence="1">
    <location>
        <begin position="49"/>
        <end position="62"/>
    </location>
</feature>
<comment type="caution">
    <text evidence="2">The sequence shown here is derived from an EMBL/GenBank/DDBJ whole genome shotgun (WGS) entry which is preliminary data.</text>
</comment>
<gene>
    <name evidence="2" type="ORF">DV515_00009370</name>
</gene>
<dbReference type="EMBL" id="QUSF01000030">
    <property type="protein sequence ID" value="RLV99800.1"/>
    <property type="molecule type" value="Genomic_DNA"/>
</dbReference>
<sequence>MEASTWQYRGYLRDDTSKARGRDCPASPGDSAGTCEDYPLLQLSQEGLGHSRERGDRPDLRSDTAGPAKRSEMSSSGQRGQWGPAGELCREEHPVSKGCRRGWEGEAPPKVYELEVVPRRVGTGRTVRPVVYRLEESEYRRLIQEAETEAEEEWEEAEDTLPLIQEGYTGDGKVASPSLSRLNSLERVLRRQMSRSDSESSVEGRQVTKLSPKGPSEGNKPTVPIRSDSFERNAILMDYILQSKQEAGTPVSYIPRDSSRDSLRQARSFTPQPDGTLDLCQNGQASEEDPARKPEPDQPVVKSLERMVPAVTNYPSVPAVTNYPSVARDTGKLSRQSSSQLPDSREQLGGEADELDSYIPKRTPPAPPVRTHSKESLALSMSKAVALTEALLEPLGDEAKAGREQWAAAGTELLPGGRTAGGGGSEEPERKGRQSQEDENVLKVADAKKTFEKPKASEGTAAAPAPKKVLLSCLSPPR</sequence>
<feature type="region of interest" description="Disordered" evidence="1">
    <location>
        <begin position="315"/>
        <end position="376"/>
    </location>
</feature>
<feature type="compositionally biased region" description="Basic and acidic residues" evidence="1">
    <location>
        <begin position="445"/>
        <end position="456"/>
    </location>
</feature>
<evidence type="ECO:0000313" key="3">
    <source>
        <dbReference type="Proteomes" id="UP000276834"/>
    </source>
</evidence>
<dbReference type="Proteomes" id="UP000276834">
    <property type="component" value="Unassembled WGS sequence"/>
</dbReference>
<reference evidence="2 3" key="1">
    <citation type="journal article" date="2018" name="Proc. R. Soc. B">
        <title>A non-coding region near Follistatin controls head colour polymorphism in the Gouldian finch.</title>
        <authorList>
            <person name="Toomey M.B."/>
            <person name="Marques C.I."/>
            <person name="Andrade P."/>
            <person name="Araujo P.M."/>
            <person name="Sabatino S."/>
            <person name="Gazda M.A."/>
            <person name="Afonso S."/>
            <person name="Lopes R.J."/>
            <person name="Corbo J.C."/>
            <person name="Carneiro M."/>
        </authorList>
    </citation>
    <scope>NUCLEOTIDE SEQUENCE [LARGE SCALE GENOMIC DNA]</scope>
    <source>
        <strain evidence="2">Red01</strain>
        <tissue evidence="2">Muscle</tissue>
    </source>
</reference>
<accession>A0A3L8SBS6</accession>
<feature type="region of interest" description="Disordered" evidence="1">
    <location>
        <begin position="1"/>
        <end position="104"/>
    </location>
</feature>
<feature type="region of interest" description="Disordered" evidence="1">
    <location>
        <begin position="246"/>
        <end position="300"/>
    </location>
</feature>
<dbReference type="AlphaFoldDB" id="A0A3L8SBS6"/>
<name>A0A3L8SBS6_CHLGU</name>
<proteinExistence type="predicted"/>
<feature type="compositionally biased region" description="Polar residues" evidence="1">
    <location>
        <begin position="333"/>
        <end position="342"/>
    </location>
</feature>